<sequence length="530" mass="57302">MAFFSTRPNSAGDKSRQTASGSFGSPIAMTLKTGLTIDSAGRMVSRAPGRSLAVVALQPGGSSSWTALEMQDAVPAQCGLQPRVRRDRYLKEGQNMKIGVSWRICALIGAVLFAACAPSDPPSSPQSDANGAASSTPTTAPAQTSAATPATAAVETSTPAPAPDSQQRPAWPGIVLIKTMSGLKNPVDLAHARDGSGRVYVVEQRGLVQAFNNGFQGQTPFMDIRDQVNCCGEMGLLGIAFPSDFSSSRTLYVNYTTTVPGRLHTRVSRFRLLPDVHQVDPDTEEILLQFHQPWRNHNGGQIAFGPDDYLWIGTGDGGSAADPQDNGQKGQTLLGKLLRIDVSPASDSPYSIPEDNPFVGNDQFLDEIWAYGLRNPWRFSFDRETGDLYIADVGQNAWEEVNFQPADSPGGENYGWRIMEGFHCFNPSTGCPTAGLIMPVVEYDRVSGMSITGGYVYRGQDQPSLQGIYFFADYVTGNIWGLRRVNGVWESKLLLDSPYNVSSFGEDEAGNLYLLHYSGTIFQIQAAGQN</sequence>
<name>A0A6B1D5N2_9CHLR</name>
<organism evidence="3">
    <name type="scientific">Caldilineaceae bacterium SB0661_bin_32</name>
    <dbReference type="NCBI Taxonomy" id="2605255"/>
    <lineage>
        <taxon>Bacteria</taxon>
        <taxon>Bacillati</taxon>
        <taxon>Chloroflexota</taxon>
        <taxon>Caldilineae</taxon>
        <taxon>Caldilineales</taxon>
        <taxon>Caldilineaceae</taxon>
    </lineage>
</organism>
<dbReference type="AlphaFoldDB" id="A0A6B1D5N2"/>
<comment type="caution">
    <text evidence="3">The sequence shown here is derived from an EMBL/GenBank/DDBJ whole genome shotgun (WGS) entry which is preliminary data.</text>
</comment>
<dbReference type="SUPFAM" id="SSF50952">
    <property type="entry name" value="Soluble quinoprotein glucose dehydrogenase"/>
    <property type="match status" value="1"/>
</dbReference>
<evidence type="ECO:0000256" key="1">
    <source>
        <dbReference type="SAM" id="MobiDB-lite"/>
    </source>
</evidence>
<protein>
    <submittedName>
        <fullName evidence="3">PQQ-dependent sugar dehydrogenase</fullName>
    </submittedName>
</protein>
<dbReference type="PANTHER" id="PTHR19328:SF75">
    <property type="entry name" value="ALDOSE SUGAR DEHYDROGENASE YLII"/>
    <property type="match status" value="1"/>
</dbReference>
<proteinExistence type="predicted"/>
<evidence type="ECO:0000313" key="3">
    <source>
        <dbReference type="EMBL" id="MYC94898.1"/>
    </source>
</evidence>
<feature type="domain" description="Glucose/Sorbosone dehydrogenase" evidence="2">
    <location>
        <begin position="183"/>
        <end position="515"/>
    </location>
</feature>
<dbReference type="InterPro" id="IPR011041">
    <property type="entry name" value="Quinoprot_gluc/sorb_DH_b-prop"/>
</dbReference>
<dbReference type="InterPro" id="IPR012938">
    <property type="entry name" value="Glc/Sorbosone_DH"/>
</dbReference>
<accession>A0A6B1D5N2</accession>
<dbReference type="PANTHER" id="PTHR19328">
    <property type="entry name" value="HEDGEHOG-INTERACTING PROTEIN"/>
    <property type="match status" value="1"/>
</dbReference>
<dbReference type="Gene3D" id="2.120.10.30">
    <property type="entry name" value="TolB, C-terminal domain"/>
    <property type="match status" value="1"/>
</dbReference>
<evidence type="ECO:0000259" key="2">
    <source>
        <dbReference type="Pfam" id="PF07995"/>
    </source>
</evidence>
<feature type="compositionally biased region" description="Low complexity" evidence="1">
    <location>
        <begin position="125"/>
        <end position="159"/>
    </location>
</feature>
<feature type="region of interest" description="Disordered" evidence="1">
    <location>
        <begin position="1"/>
        <end position="25"/>
    </location>
</feature>
<dbReference type="Pfam" id="PF07995">
    <property type="entry name" value="GSDH"/>
    <property type="match status" value="1"/>
</dbReference>
<feature type="region of interest" description="Disordered" evidence="1">
    <location>
        <begin position="119"/>
        <end position="169"/>
    </location>
</feature>
<reference evidence="3" key="1">
    <citation type="submission" date="2019-09" db="EMBL/GenBank/DDBJ databases">
        <title>Characterisation of the sponge microbiome using genome-centric metagenomics.</title>
        <authorList>
            <person name="Engelberts J.P."/>
            <person name="Robbins S.J."/>
            <person name="De Goeij J.M."/>
            <person name="Aranda M."/>
            <person name="Bell S.C."/>
            <person name="Webster N.S."/>
        </authorList>
    </citation>
    <scope>NUCLEOTIDE SEQUENCE</scope>
    <source>
        <strain evidence="3">SB0661_bin_32</strain>
    </source>
</reference>
<dbReference type="InterPro" id="IPR011042">
    <property type="entry name" value="6-blade_b-propeller_TolB-like"/>
</dbReference>
<dbReference type="EMBL" id="VXMH01000036">
    <property type="protein sequence ID" value="MYC94898.1"/>
    <property type="molecule type" value="Genomic_DNA"/>
</dbReference>
<gene>
    <name evidence="3" type="ORF">F4X14_07995</name>
</gene>